<name>A0ABN2BX63_9ACTN</name>
<dbReference type="SUPFAM" id="SSF53092">
    <property type="entry name" value="Creatinase/prolidase N-terminal domain"/>
    <property type="match status" value="1"/>
</dbReference>
<evidence type="ECO:0000259" key="2">
    <source>
        <dbReference type="Pfam" id="PF01321"/>
    </source>
</evidence>
<dbReference type="PANTHER" id="PTHR46112:SF3">
    <property type="entry name" value="AMINOPEPTIDASE YPDF"/>
    <property type="match status" value="1"/>
</dbReference>
<dbReference type="InterPro" id="IPR000587">
    <property type="entry name" value="Creatinase_N"/>
</dbReference>
<evidence type="ECO:0000313" key="3">
    <source>
        <dbReference type="EMBL" id="GAA1549117.1"/>
    </source>
</evidence>
<dbReference type="InterPro" id="IPR029149">
    <property type="entry name" value="Creatin/AminoP/Spt16_N"/>
</dbReference>
<organism evidence="3 4">
    <name type="scientific">Nocardioides humi</name>
    <dbReference type="NCBI Taxonomy" id="449461"/>
    <lineage>
        <taxon>Bacteria</taxon>
        <taxon>Bacillati</taxon>
        <taxon>Actinomycetota</taxon>
        <taxon>Actinomycetes</taxon>
        <taxon>Propionibacteriales</taxon>
        <taxon>Nocardioidaceae</taxon>
        <taxon>Nocardioides</taxon>
    </lineage>
</organism>
<dbReference type="PANTHER" id="PTHR46112">
    <property type="entry name" value="AMINOPEPTIDASE"/>
    <property type="match status" value="1"/>
</dbReference>
<comment type="caution">
    <text evidence="3">The sequence shown here is derived from an EMBL/GenBank/DDBJ whole genome shotgun (WGS) entry which is preliminary data.</text>
</comment>
<evidence type="ECO:0000313" key="4">
    <source>
        <dbReference type="Proteomes" id="UP001500842"/>
    </source>
</evidence>
<feature type="domain" description="Creatinase N-terminal" evidence="2">
    <location>
        <begin position="8"/>
        <end position="152"/>
    </location>
</feature>
<feature type="domain" description="Peptidase M24" evidence="1">
    <location>
        <begin position="162"/>
        <end position="366"/>
    </location>
</feature>
<evidence type="ECO:0000259" key="1">
    <source>
        <dbReference type="Pfam" id="PF00557"/>
    </source>
</evidence>
<dbReference type="SUPFAM" id="SSF55920">
    <property type="entry name" value="Creatinase/aminopeptidase"/>
    <property type="match status" value="1"/>
</dbReference>
<dbReference type="Pfam" id="PF00557">
    <property type="entry name" value="Peptidase_M24"/>
    <property type="match status" value="1"/>
</dbReference>
<dbReference type="Proteomes" id="UP001500842">
    <property type="component" value="Unassembled WGS sequence"/>
</dbReference>
<accession>A0ABN2BX63</accession>
<dbReference type="InterPro" id="IPR000994">
    <property type="entry name" value="Pept_M24"/>
</dbReference>
<dbReference type="EMBL" id="BAAAOR010000052">
    <property type="protein sequence ID" value="GAA1549117.1"/>
    <property type="molecule type" value="Genomic_DNA"/>
</dbReference>
<proteinExistence type="predicted"/>
<dbReference type="InterPro" id="IPR050659">
    <property type="entry name" value="Peptidase_M24B"/>
</dbReference>
<protein>
    <submittedName>
        <fullName evidence="3">Xaa-Pro peptidase family protein</fullName>
    </submittedName>
</protein>
<keyword evidence="4" id="KW-1185">Reference proteome</keyword>
<reference evidence="3 4" key="1">
    <citation type="journal article" date="2019" name="Int. J. Syst. Evol. Microbiol.">
        <title>The Global Catalogue of Microorganisms (GCM) 10K type strain sequencing project: providing services to taxonomists for standard genome sequencing and annotation.</title>
        <authorList>
            <consortium name="The Broad Institute Genomics Platform"/>
            <consortium name="The Broad Institute Genome Sequencing Center for Infectious Disease"/>
            <person name="Wu L."/>
            <person name="Ma J."/>
        </authorList>
    </citation>
    <scope>NUCLEOTIDE SEQUENCE [LARGE SCALE GENOMIC DNA]</scope>
    <source>
        <strain evidence="3 4">JCM 14942</strain>
    </source>
</reference>
<dbReference type="CDD" id="cd01066">
    <property type="entry name" value="APP_MetAP"/>
    <property type="match status" value="1"/>
</dbReference>
<dbReference type="Pfam" id="PF01321">
    <property type="entry name" value="Creatinase_N"/>
    <property type="match status" value="1"/>
</dbReference>
<dbReference type="Gene3D" id="3.90.230.10">
    <property type="entry name" value="Creatinase/methionine aminopeptidase superfamily"/>
    <property type="match status" value="1"/>
</dbReference>
<dbReference type="Gene3D" id="3.40.350.10">
    <property type="entry name" value="Creatinase/prolidase N-terminal domain"/>
    <property type="match status" value="1"/>
</dbReference>
<dbReference type="InterPro" id="IPR036005">
    <property type="entry name" value="Creatinase/aminopeptidase-like"/>
</dbReference>
<sequence>MEPPFDHRRLDELMDTAGLDAVLVTSKHNAQYLLGGHRFFFFDYMDAIGVSRYLPVVIYVRGRLDLTRYIANSNEAWQLDNDPVWVPEVSLTSWGSVDPIEEALGHLERVLPTGAAIGIESSFMPADAFTRLALAGRYRIEDCLYVLERLRARKSETELRLVEQASAKVVDAMRAVFSKHGEGTTKRELVEALRREQTDRGLTFEYCLVNMGKSLNRGASEDRWTIGDPVCLDSGGNFGGYIGDVARMAVLGEPDAELEDLLAEIDRIQLAARVPIRAGALGQEIYVAADEALTSSPLRAETTFLAHGMGLISHEAPRLTDTGPVPYPNADGGRPLEEGMVLSIETTLCHSRRGFIKLEDTVAVTDGGYRAFGDNARGWNVAG</sequence>
<gene>
    <name evidence="3" type="ORF">GCM10009788_58730</name>
</gene>